<dbReference type="AlphaFoldDB" id="A0AAU7ANS3"/>
<reference evidence="1" key="1">
    <citation type="submission" date="2022-12" db="EMBL/GenBank/DDBJ databases">
        <title>Paraconexibacter alkalitolerans sp. nov. and Baekduia alba sp. nov., isolated from soil and emended description of the genera Paraconexibacter (Chun et al., 2020) and Baekduia (An et al., 2020).</title>
        <authorList>
            <person name="Vieira S."/>
            <person name="Huber K.J."/>
            <person name="Geppert A."/>
            <person name="Wolf J."/>
            <person name="Neumann-Schaal M."/>
            <person name="Muesken M."/>
            <person name="Overmann J."/>
        </authorList>
    </citation>
    <scope>NUCLEOTIDE SEQUENCE</scope>
    <source>
        <strain evidence="1">AEG42_29</strain>
    </source>
</reference>
<evidence type="ECO:0008006" key="2">
    <source>
        <dbReference type="Google" id="ProtNLM"/>
    </source>
</evidence>
<dbReference type="InterPro" id="IPR012347">
    <property type="entry name" value="Ferritin-like"/>
</dbReference>
<dbReference type="PROSITE" id="PS51318">
    <property type="entry name" value="TAT"/>
    <property type="match status" value="1"/>
</dbReference>
<protein>
    <recommendedName>
        <fullName evidence="2">Ferritin-like domain-containing protein</fullName>
    </recommendedName>
</protein>
<dbReference type="SUPFAM" id="SSF47240">
    <property type="entry name" value="Ferritin-like"/>
    <property type="match status" value="1"/>
</dbReference>
<dbReference type="RefSeq" id="WP_354699844.1">
    <property type="nucleotide sequence ID" value="NZ_CP114014.1"/>
</dbReference>
<dbReference type="InterPro" id="IPR009078">
    <property type="entry name" value="Ferritin-like_SF"/>
</dbReference>
<evidence type="ECO:0000313" key="1">
    <source>
        <dbReference type="EMBL" id="XAY03290.1"/>
    </source>
</evidence>
<dbReference type="KEGG" id="parq:DSM112329_00102"/>
<dbReference type="Gene3D" id="1.20.1260.10">
    <property type="match status" value="1"/>
</dbReference>
<dbReference type="EMBL" id="CP114014">
    <property type="protein sequence ID" value="XAY03290.1"/>
    <property type="molecule type" value="Genomic_DNA"/>
</dbReference>
<proteinExistence type="predicted"/>
<accession>A0AAU7ANS3</accession>
<gene>
    <name evidence="1" type="ORF">DSM112329_00102</name>
</gene>
<dbReference type="InterPro" id="IPR006311">
    <property type="entry name" value="TAT_signal"/>
</dbReference>
<sequence length="192" mass="20162">MSGSGLTRRALLVAGAGTGAALLSGCEDDVPVGSATANDEAALLRDLVVVEQAQVVVYEAAARRAGGAARRRWTAQAQIEREHLRAIGDVLYRLGARAPKVVTGTPDLPRRDSELLGYLADLEERSAAAWRSVIPRVSQDIVRIACVSIMGVEIRQAVWLRVAAGQAAPAVAPPPQALADVLAAVRDTARLA</sequence>
<organism evidence="1">
    <name type="scientific">Paraconexibacter sp. AEG42_29</name>
    <dbReference type="NCBI Taxonomy" id="2997339"/>
    <lineage>
        <taxon>Bacteria</taxon>
        <taxon>Bacillati</taxon>
        <taxon>Actinomycetota</taxon>
        <taxon>Thermoleophilia</taxon>
        <taxon>Solirubrobacterales</taxon>
        <taxon>Paraconexibacteraceae</taxon>
        <taxon>Paraconexibacter</taxon>
    </lineage>
</organism>
<name>A0AAU7ANS3_9ACTN</name>
<dbReference type="CDD" id="cd00657">
    <property type="entry name" value="Ferritin_like"/>
    <property type="match status" value="1"/>
</dbReference>